<evidence type="ECO:0000313" key="10">
    <source>
        <dbReference type="Ensembl" id="ENSAZOP00000014348.1"/>
    </source>
</evidence>
<dbReference type="SUPFAM" id="SSF48340">
    <property type="entry name" value="Interferon-induced guanylate-binding protein 1 (GBP1), C-terminal domain"/>
    <property type="match status" value="1"/>
</dbReference>
<evidence type="ECO:0000256" key="8">
    <source>
        <dbReference type="SAM" id="MobiDB-lite"/>
    </source>
</evidence>
<dbReference type="Ensembl" id="ENSAZOT00000015413.1">
    <property type="protein sequence ID" value="ENSAZOP00000014348.1"/>
    <property type="gene ID" value="ENSAZOG00000009087.1"/>
</dbReference>
<keyword evidence="7" id="KW-0175">Coiled coil</keyword>
<evidence type="ECO:0000256" key="6">
    <source>
        <dbReference type="PROSITE-ProRule" id="PRU01052"/>
    </source>
</evidence>
<proteinExistence type="inferred from homology"/>
<feature type="region of interest" description="Disordered" evidence="8">
    <location>
        <begin position="318"/>
        <end position="341"/>
    </location>
</feature>
<dbReference type="Gene3D" id="3.40.50.300">
    <property type="entry name" value="P-loop containing nucleotide triphosphate hydrolases"/>
    <property type="match status" value="2"/>
</dbReference>
<dbReference type="CDD" id="cd01851">
    <property type="entry name" value="GBP"/>
    <property type="match status" value="1"/>
</dbReference>
<keyword evidence="5" id="KW-0342">GTP-binding</keyword>
<comment type="similarity">
    <text evidence="6">Belongs to the TRAFAC class dynamin-like GTPase superfamily. GB1/RHD3 GTPase family.</text>
</comment>
<evidence type="ECO:0000313" key="11">
    <source>
        <dbReference type="Proteomes" id="UP000694549"/>
    </source>
</evidence>
<dbReference type="PROSITE" id="PS51715">
    <property type="entry name" value="G_GB1_RHD3"/>
    <property type="match status" value="1"/>
</dbReference>
<name>A0A8B9UZS2_9AVES</name>
<evidence type="ECO:0000256" key="1">
    <source>
        <dbReference type="ARBA" id="ARBA00022588"/>
    </source>
</evidence>
<dbReference type="InterPro" id="IPR037684">
    <property type="entry name" value="GBP_C"/>
</dbReference>
<dbReference type="SUPFAM" id="SSF52540">
    <property type="entry name" value="P-loop containing nucleoside triphosphate hydrolases"/>
    <property type="match status" value="2"/>
</dbReference>
<dbReference type="Pfam" id="PF02841">
    <property type="entry name" value="GBP_C"/>
    <property type="match status" value="1"/>
</dbReference>
<feature type="coiled-coil region" evidence="7">
    <location>
        <begin position="143"/>
        <end position="173"/>
    </location>
</feature>
<evidence type="ECO:0000256" key="4">
    <source>
        <dbReference type="ARBA" id="ARBA00022859"/>
    </source>
</evidence>
<dbReference type="AlphaFoldDB" id="A0A8B9UZS2"/>
<sequence>MAAPPRVPLLLAEPGEARGGPRLFQAALDALRGAPAPVHVVAVFGPRGSGKSFLLDQLAGPGGAFPCSPGLWLRCCWHPTQPGHALVLLDAAGFPALGDEEEDEEDPWFLQLLVLQLLLASVFVYSSGAAAEPQEELERLTYIRALPRRLRLLEAEEEEEEEEEEDEGSLLRTVLPPFIWSLHGAAAAPEDEAVLEAEDHELWAALGPPPGPEAPVARRVLALFPEHKLFRLEAGGASGLPELCAHLLGCAPKTGLSGEPVGGAYLAALAERAAEALCGAEPLRVARLCREAEEAARQQDEAEDVTKLWCGDEVAQPDAADARWGGGDGKGDGSGDAGKWQELGDAWQSDAASQWDINAWLGDTMTDEDVNAWLRDARTKEDATNARCGGDGDTQRDVNARHGDAIKEEDVNAWLGDTMTEENIANAWCGGDGDTQRDVNARHGDAIKEEDEVEIWSGGTSTQWGVNLSNGAAQQDADARHGDTVTEEDATNAWCGGDGDAQWDVNTHHGDAVKEEDEVEIWSGGTATQRDVTARCGDTPEAVPRPKGRAMGAPQCLVQNGPNGKLSLNPGALEVLRGIRQPVVVVAIAGRYRTGKSFLLNRLAQRHTGFPLGHTVQAHTKGIWMWCLPHPRRADTTLVLLDTEGLWDPDKGDNGNDAWIFTLALLLSSTLVYNSTGTIDQQALETLGVVTALTDRVRVRAGDSGDVAAADFVRFFPGFVWAVRDFVLELSVDGQSVNEDEYLEHVLRLQPGSSRVVQEQNELRRCLRDFFPNRKCFVLPLPAEPEAMTRLEELEEGQLRPRFLQQADAFCRHIWDTAPVKALPGRVAVTGSMLASLAERYVEAIGSIGVLCLESAVTALAAAENRAAVAAAVAKYQQCMERELKLPTASQEELGDAHQHCERRALALFMARVFADKEQRYQLQLMSKLQAAKEEFCRRNEAASEERCRAVLQELWRDVERRLDRGEYAVPGGSRRFQEHLGELMEKYHQRPGLGVKAAAVLEKFLQEHEVLVRALCAADQQLSEHEKERVASEAVAAAAAAAAAEAVRAMEARQEEQRRSREEHQRQLEQQLWQQQWVMLQEQERVIEHKMREQEALQQEGFEHEAEALGEQIRRLREEKEEMKKPSWRQRVLDGLSVAAKIFLPGLAQVVVSGAVVAVLSFLRVPLELQVLLQLGFQCLAKLLRELIQRKQEDKQKMKKP</sequence>
<feature type="domain" description="GB1/RHD3-type G" evidence="9">
    <location>
        <begin position="580"/>
        <end position="819"/>
    </location>
</feature>
<keyword evidence="1" id="KW-0399">Innate immunity</keyword>
<evidence type="ECO:0000256" key="5">
    <source>
        <dbReference type="ARBA" id="ARBA00023134"/>
    </source>
</evidence>
<dbReference type="Proteomes" id="UP000694549">
    <property type="component" value="Unplaced"/>
</dbReference>
<protein>
    <recommendedName>
        <fullName evidence="9">GB1/RHD3-type G domain-containing protein</fullName>
    </recommendedName>
</protein>
<dbReference type="PANTHER" id="PTHR10751">
    <property type="entry name" value="GUANYLATE BINDING PROTEIN"/>
    <property type="match status" value="1"/>
</dbReference>
<evidence type="ECO:0000256" key="3">
    <source>
        <dbReference type="ARBA" id="ARBA00022801"/>
    </source>
</evidence>
<keyword evidence="3" id="KW-0378">Hydrolase</keyword>
<evidence type="ECO:0000256" key="2">
    <source>
        <dbReference type="ARBA" id="ARBA00022741"/>
    </source>
</evidence>
<dbReference type="Gene3D" id="1.20.1000.10">
    <property type="entry name" value="Guanylate-binding protein, C-terminal domain"/>
    <property type="match status" value="1"/>
</dbReference>
<reference evidence="10" key="2">
    <citation type="submission" date="2025-09" db="UniProtKB">
        <authorList>
            <consortium name="Ensembl"/>
        </authorList>
    </citation>
    <scope>IDENTIFICATION</scope>
</reference>
<dbReference type="InterPro" id="IPR036543">
    <property type="entry name" value="Guanylate-bd_C_sf"/>
</dbReference>
<feature type="compositionally biased region" description="Gly residues" evidence="8">
    <location>
        <begin position="324"/>
        <end position="336"/>
    </location>
</feature>
<feature type="coiled-coil region" evidence="7">
    <location>
        <begin position="1048"/>
        <end position="1127"/>
    </location>
</feature>
<evidence type="ECO:0000256" key="7">
    <source>
        <dbReference type="SAM" id="Coils"/>
    </source>
</evidence>
<dbReference type="InterPro" id="IPR003191">
    <property type="entry name" value="Guanylate-bd/ATL_C"/>
</dbReference>
<dbReference type="InterPro" id="IPR015894">
    <property type="entry name" value="Guanylate-bd_N"/>
</dbReference>
<dbReference type="Pfam" id="PF02263">
    <property type="entry name" value="GBP"/>
    <property type="match status" value="2"/>
</dbReference>
<evidence type="ECO:0000259" key="9">
    <source>
        <dbReference type="PROSITE" id="PS51715"/>
    </source>
</evidence>
<dbReference type="GO" id="GO:0003924">
    <property type="term" value="F:GTPase activity"/>
    <property type="evidence" value="ECO:0007669"/>
    <property type="project" value="InterPro"/>
</dbReference>
<organism evidence="10 11">
    <name type="scientific">Anas zonorhyncha</name>
    <name type="common">Eastern spot-billed duck</name>
    <dbReference type="NCBI Taxonomy" id="75864"/>
    <lineage>
        <taxon>Eukaryota</taxon>
        <taxon>Metazoa</taxon>
        <taxon>Chordata</taxon>
        <taxon>Craniata</taxon>
        <taxon>Vertebrata</taxon>
        <taxon>Euteleostomi</taxon>
        <taxon>Archelosauria</taxon>
        <taxon>Archosauria</taxon>
        <taxon>Dinosauria</taxon>
        <taxon>Saurischia</taxon>
        <taxon>Theropoda</taxon>
        <taxon>Coelurosauria</taxon>
        <taxon>Aves</taxon>
        <taxon>Neognathae</taxon>
        <taxon>Galloanserae</taxon>
        <taxon>Anseriformes</taxon>
        <taxon>Anatidae</taxon>
        <taxon>Anatinae</taxon>
        <taxon>Anas</taxon>
    </lineage>
</organism>
<dbReference type="GO" id="GO:0045087">
    <property type="term" value="P:innate immune response"/>
    <property type="evidence" value="ECO:0007669"/>
    <property type="project" value="UniProtKB-KW"/>
</dbReference>
<dbReference type="GO" id="GO:0005525">
    <property type="term" value="F:GTP binding"/>
    <property type="evidence" value="ECO:0007669"/>
    <property type="project" value="UniProtKB-KW"/>
</dbReference>
<keyword evidence="11" id="KW-1185">Reference proteome</keyword>
<reference evidence="10" key="1">
    <citation type="submission" date="2025-08" db="UniProtKB">
        <authorList>
            <consortium name="Ensembl"/>
        </authorList>
    </citation>
    <scope>IDENTIFICATION</scope>
</reference>
<accession>A0A8B9UZS2</accession>
<dbReference type="FunFam" id="3.40.50.300:FF:002830">
    <property type="entry name" value="Guanylate-binding protein 2"/>
    <property type="match status" value="1"/>
</dbReference>
<feature type="region of interest" description="Disordered" evidence="8">
    <location>
        <begin position="531"/>
        <end position="554"/>
    </location>
</feature>
<dbReference type="InterPro" id="IPR030386">
    <property type="entry name" value="G_GB1_RHD3_dom"/>
</dbReference>
<keyword evidence="2" id="KW-0547">Nucleotide-binding</keyword>
<dbReference type="InterPro" id="IPR027417">
    <property type="entry name" value="P-loop_NTPase"/>
</dbReference>
<keyword evidence="4" id="KW-0391">Immunity</keyword>
<dbReference type="CDD" id="cd16269">
    <property type="entry name" value="GBP_C"/>
    <property type="match status" value="1"/>
</dbReference>